<organism evidence="2 3">
    <name type="scientific">Prorocentrum cordatum</name>
    <dbReference type="NCBI Taxonomy" id="2364126"/>
    <lineage>
        <taxon>Eukaryota</taxon>
        <taxon>Sar</taxon>
        <taxon>Alveolata</taxon>
        <taxon>Dinophyceae</taxon>
        <taxon>Prorocentrales</taxon>
        <taxon>Prorocentraceae</taxon>
        <taxon>Prorocentrum</taxon>
    </lineage>
</organism>
<sequence length="193" mass="20998">MDALLPPPSSSFSSRGAPSAPGARRSHAAASAGRARRAPRARRGAAAGASAGPLQRGVPPGHAHLHEAVLGRHGTVADIPEEHQHGDAWWNLWMLSKDQEALSDEDTTERVMNLLYASTLDQYTGCSVFGGRYWDIKLTVPYNCCATSPSQARGGFCMPHRCSRWQVANEAVLHWWRTMIASQYPSHARCAGR</sequence>
<dbReference type="EMBL" id="CAUYUJ010018233">
    <property type="protein sequence ID" value="CAK0881837.1"/>
    <property type="molecule type" value="Genomic_DNA"/>
</dbReference>
<feature type="compositionally biased region" description="Low complexity" evidence="1">
    <location>
        <begin position="10"/>
        <end position="33"/>
    </location>
</feature>
<comment type="caution">
    <text evidence="2">The sequence shown here is derived from an EMBL/GenBank/DDBJ whole genome shotgun (WGS) entry which is preliminary data.</text>
</comment>
<keyword evidence="3" id="KW-1185">Reference proteome</keyword>
<name>A0ABN9W6R5_9DINO</name>
<feature type="region of interest" description="Disordered" evidence="1">
    <location>
        <begin position="1"/>
        <end position="61"/>
    </location>
</feature>
<evidence type="ECO:0000313" key="3">
    <source>
        <dbReference type="Proteomes" id="UP001189429"/>
    </source>
</evidence>
<feature type="compositionally biased region" description="Low complexity" evidence="1">
    <location>
        <begin position="44"/>
        <end position="53"/>
    </location>
</feature>
<gene>
    <name evidence="2" type="ORF">PCOR1329_LOCUS64550</name>
</gene>
<evidence type="ECO:0000256" key="1">
    <source>
        <dbReference type="SAM" id="MobiDB-lite"/>
    </source>
</evidence>
<dbReference type="Proteomes" id="UP001189429">
    <property type="component" value="Unassembled WGS sequence"/>
</dbReference>
<proteinExistence type="predicted"/>
<feature type="compositionally biased region" description="Basic residues" evidence="1">
    <location>
        <begin position="34"/>
        <end position="43"/>
    </location>
</feature>
<reference evidence="2" key="1">
    <citation type="submission" date="2023-10" db="EMBL/GenBank/DDBJ databases">
        <authorList>
            <person name="Chen Y."/>
            <person name="Shah S."/>
            <person name="Dougan E. K."/>
            <person name="Thang M."/>
            <person name="Chan C."/>
        </authorList>
    </citation>
    <scope>NUCLEOTIDE SEQUENCE [LARGE SCALE GENOMIC DNA]</scope>
</reference>
<accession>A0ABN9W6R5</accession>
<evidence type="ECO:0000313" key="2">
    <source>
        <dbReference type="EMBL" id="CAK0881837.1"/>
    </source>
</evidence>
<protein>
    <submittedName>
        <fullName evidence="2">Uncharacterized protein</fullName>
    </submittedName>
</protein>